<dbReference type="AlphaFoldDB" id="A0A9N9J987"/>
<evidence type="ECO:0000313" key="4">
    <source>
        <dbReference type="Proteomes" id="UP000789508"/>
    </source>
</evidence>
<feature type="non-terminal residue" evidence="3">
    <location>
        <position position="1"/>
    </location>
</feature>
<feature type="transmembrane region" description="Helical" evidence="2">
    <location>
        <begin position="138"/>
        <end position="156"/>
    </location>
</feature>
<gene>
    <name evidence="3" type="ORF">ALEPTO_LOCUS14090</name>
</gene>
<dbReference type="EMBL" id="CAJVPS010051749">
    <property type="protein sequence ID" value="CAG8769954.1"/>
    <property type="molecule type" value="Genomic_DNA"/>
</dbReference>
<organism evidence="3 4">
    <name type="scientific">Ambispora leptoticha</name>
    <dbReference type="NCBI Taxonomy" id="144679"/>
    <lineage>
        <taxon>Eukaryota</taxon>
        <taxon>Fungi</taxon>
        <taxon>Fungi incertae sedis</taxon>
        <taxon>Mucoromycota</taxon>
        <taxon>Glomeromycotina</taxon>
        <taxon>Glomeromycetes</taxon>
        <taxon>Archaeosporales</taxon>
        <taxon>Ambisporaceae</taxon>
        <taxon>Ambispora</taxon>
    </lineage>
</organism>
<evidence type="ECO:0000256" key="2">
    <source>
        <dbReference type="SAM" id="Phobius"/>
    </source>
</evidence>
<evidence type="ECO:0000256" key="1">
    <source>
        <dbReference type="SAM" id="MobiDB-lite"/>
    </source>
</evidence>
<proteinExistence type="predicted"/>
<keyword evidence="4" id="KW-1185">Reference proteome</keyword>
<evidence type="ECO:0000313" key="3">
    <source>
        <dbReference type="EMBL" id="CAG8769954.1"/>
    </source>
</evidence>
<feature type="non-terminal residue" evidence="3">
    <location>
        <position position="157"/>
    </location>
</feature>
<feature type="region of interest" description="Disordered" evidence="1">
    <location>
        <begin position="80"/>
        <end position="112"/>
    </location>
</feature>
<protein>
    <submittedName>
        <fullName evidence="3">11089_t:CDS:1</fullName>
    </submittedName>
</protein>
<accession>A0A9N9J987</accession>
<name>A0A9N9J987_9GLOM</name>
<keyword evidence="2" id="KW-0812">Transmembrane</keyword>
<comment type="caution">
    <text evidence="3">The sequence shown here is derived from an EMBL/GenBank/DDBJ whole genome shotgun (WGS) entry which is preliminary data.</text>
</comment>
<reference evidence="3" key="1">
    <citation type="submission" date="2021-06" db="EMBL/GenBank/DDBJ databases">
        <authorList>
            <person name="Kallberg Y."/>
            <person name="Tangrot J."/>
            <person name="Rosling A."/>
        </authorList>
    </citation>
    <scope>NUCLEOTIDE SEQUENCE</scope>
    <source>
        <strain evidence="3">FL130A</strain>
    </source>
</reference>
<sequence length="157" mass="18210">RNYSSNVYNATYNREQSIPAPITRETTGFPEPEFEPSLASSANQFLEETFKFERKFREDYVGCSDDLFEDDKTLHSSFNYYNNDNEKHKNNIIDEDDEPTPRSSKLLKSQQQQQLMPQLMPQPIFQPMLEQEHENAGIGWYTSIAVPVIAIAIVGYF</sequence>
<keyword evidence="2" id="KW-0472">Membrane</keyword>
<dbReference type="Proteomes" id="UP000789508">
    <property type="component" value="Unassembled WGS sequence"/>
</dbReference>
<dbReference type="OrthoDB" id="2401273at2759"/>
<keyword evidence="2" id="KW-1133">Transmembrane helix</keyword>